<proteinExistence type="predicted"/>
<feature type="transmembrane region" description="Helical" evidence="1">
    <location>
        <begin position="72"/>
        <end position="90"/>
    </location>
</feature>
<dbReference type="OrthoDB" id="1223884at2"/>
<protein>
    <submittedName>
        <fullName evidence="2">Uncharacterized protein</fullName>
    </submittedName>
</protein>
<feature type="transmembrane region" description="Helical" evidence="1">
    <location>
        <begin position="384"/>
        <end position="402"/>
    </location>
</feature>
<evidence type="ECO:0000313" key="2">
    <source>
        <dbReference type="EMBL" id="KFF09532.1"/>
    </source>
</evidence>
<feature type="transmembrane region" description="Helical" evidence="1">
    <location>
        <begin position="337"/>
        <end position="354"/>
    </location>
</feature>
<feature type="transmembrane region" description="Helical" evidence="1">
    <location>
        <begin position="295"/>
        <end position="317"/>
    </location>
</feature>
<name>A0A085ZYL8_9FLAO</name>
<feature type="transmembrane region" description="Helical" evidence="1">
    <location>
        <begin position="181"/>
        <end position="205"/>
    </location>
</feature>
<feature type="transmembrane region" description="Helical" evidence="1">
    <location>
        <begin position="141"/>
        <end position="161"/>
    </location>
</feature>
<gene>
    <name evidence="2" type="ORF">IX38_03315</name>
</gene>
<evidence type="ECO:0000256" key="1">
    <source>
        <dbReference type="SAM" id="Phobius"/>
    </source>
</evidence>
<feature type="transmembrane region" description="Helical" evidence="1">
    <location>
        <begin position="265"/>
        <end position="283"/>
    </location>
</feature>
<organism evidence="2 3">
    <name type="scientific">Chryseobacterium luteum</name>
    <dbReference type="NCBI Taxonomy" id="421531"/>
    <lineage>
        <taxon>Bacteria</taxon>
        <taxon>Pseudomonadati</taxon>
        <taxon>Bacteroidota</taxon>
        <taxon>Flavobacteriia</taxon>
        <taxon>Flavobacteriales</taxon>
        <taxon>Weeksellaceae</taxon>
        <taxon>Chryseobacterium group</taxon>
        <taxon>Chryseobacterium</taxon>
    </lineage>
</organism>
<accession>A0A085ZYL8</accession>
<keyword evidence="1" id="KW-0812">Transmembrane</keyword>
<feature type="transmembrane region" description="Helical" evidence="1">
    <location>
        <begin position="225"/>
        <end position="245"/>
    </location>
</feature>
<evidence type="ECO:0000313" key="3">
    <source>
        <dbReference type="Proteomes" id="UP000028703"/>
    </source>
</evidence>
<keyword evidence="1" id="KW-1133">Transmembrane helix</keyword>
<comment type="caution">
    <text evidence="2">The sequence shown here is derived from an EMBL/GenBank/DDBJ whole genome shotgun (WGS) entry which is preliminary data.</text>
</comment>
<keyword evidence="3" id="KW-1185">Reference proteome</keyword>
<feature type="transmembrane region" description="Helical" evidence="1">
    <location>
        <begin position="110"/>
        <end position="129"/>
    </location>
</feature>
<feature type="transmembrane region" description="Helical" evidence="1">
    <location>
        <begin position="18"/>
        <end position="37"/>
    </location>
</feature>
<reference evidence="2 3" key="1">
    <citation type="submission" date="2014-07" db="EMBL/GenBank/DDBJ databases">
        <title>Genome of Chryseobacterium luteum DSM 18605.</title>
        <authorList>
            <person name="Stropko S.J."/>
            <person name="Pipes S.E."/>
            <person name="Newman J.D."/>
        </authorList>
    </citation>
    <scope>NUCLEOTIDE SEQUENCE [LARGE SCALE GENOMIC DNA]</scope>
    <source>
        <strain evidence="2 3">DSM 18605</strain>
    </source>
</reference>
<keyword evidence="1" id="KW-0472">Membrane</keyword>
<sequence>MGNSNFLSPKLFNALKSLWILLLIFIVLDFAGNYFYPEKNNALSKVLDYLSYTLSSLFFLWYFLINRRWKSVLIILPFMILLFFFMKGIRNMVDYYIPFEEIINSATLRKYTYLIIQFTTVFVVSKRYLVEEEINIKRPLLKLFLLNLGIFVLYNTDLGLIEKLIGSASYDSKSTEFIVNFIYYTLSSIKSVAYLGAFLFLTACLANRESFYTFSKDALQTANRYFGPTVLIVISCIMFSFGGLLESAFSLELDFFGKDLTLSGWMNMIVQVVFFVICTRFTGQLVKERSMLKQKYYGAVGASVWLPVINIISLLMIRFDDKIKFLSPSNIEKAKKIHLAIISLLVIFQFRNGLMEKKMDDIILCVIYIAAFWLVAYIKKFTWLFPVVLGVVVTVIKVYPFYNGVYTQEFVFKEYVLNLLKHTFSIALVLTVIVFHGVYYIAYQALNTKK</sequence>
<feature type="transmembrane region" description="Helical" evidence="1">
    <location>
        <begin position="361"/>
        <end position="378"/>
    </location>
</feature>
<dbReference type="Proteomes" id="UP000028703">
    <property type="component" value="Unassembled WGS sequence"/>
</dbReference>
<dbReference type="AlphaFoldDB" id="A0A085ZYL8"/>
<dbReference type="RefSeq" id="WP_034701450.1">
    <property type="nucleotide sequence ID" value="NZ_JPRO01000001.1"/>
</dbReference>
<feature type="transmembrane region" description="Helical" evidence="1">
    <location>
        <begin position="423"/>
        <end position="442"/>
    </location>
</feature>
<feature type="transmembrane region" description="Helical" evidence="1">
    <location>
        <begin position="49"/>
        <end position="65"/>
    </location>
</feature>
<dbReference type="EMBL" id="JPRO01000001">
    <property type="protein sequence ID" value="KFF09532.1"/>
    <property type="molecule type" value="Genomic_DNA"/>
</dbReference>
<dbReference type="eggNOG" id="ENOG5033IM3">
    <property type="taxonomic scope" value="Bacteria"/>
</dbReference>